<protein>
    <recommendedName>
        <fullName evidence="3">N-acetyltransferase domain-containing protein</fullName>
    </recommendedName>
</protein>
<name>A0ABR6PG48_9SPHI</name>
<dbReference type="CDD" id="cd04301">
    <property type="entry name" value="NAT_SF"/>
    <property type="match status" value="1"/>
</dbReference>
<feature type="domain" description="N-acetyltransferase" evidence="3">
    <location>
        <begin position="6"/>
        <end position="174"/>
    </location>
</feature>
<dbReference type="Gene3D" id="3.40.630.30">
    <property type="match status" value="1"/>
</dbReference>
<dbReference type="EMBL" id="JACHCB010000002">
    <property type="protein sequence ID" value="MBB6108636.1"/>
    <property type="molecule type" value="Genomic_DNA"/>
</dbReference>
<dbReference type="PANTHER" id="PTHR42919:SF8">
    <property type="entry name" value="N-ALPHA-ACETYLTRANSFERASE 50"/>
    <property type="match status" value="1"/>
</dbReference>
<dbReference type="RefSeq" id="WP_175614043.1">
    <property type="nucleotide sequence ID" value="NZ_FTMG01000002.1"/>
</dbReference>
<sequence>MSKGKISFREACLKDMPALSALAKKAFWETFTGQMSEDHLQAYIAISFSQEKLILEWGEAVNTFLIAFLDQELAGYAKISTRRKSDRPENGKYIEIERLYLLKHHQGKKIGTALMNCCIQYALDHHFDLLWLNVWEHNTEAMKFYQDRDFKIVDWSILMRGDTPQKGIWMKKAL</sequence>
<dbReference type="InterPro" id="IPR051556">
    <property type="entry name" value="N-term/lysine_N-AcTrnsfr"/>
</dbReference>
<comment type="caution">
    <text evidence="4">The sequence shown here is derived from an EMBL/GenBank/DDBJ whole genome shotgun (WGS) entry which is preliminary data.</text>
</comment>
<dbReference type="PROSITE" id="PS51186">
    <property type="entry name" value="GNAT"/>
    <property type="match status" value="1"/>
</dbReference>
<dbReference type="PANTHER" id="PTHR42919">
    <property type="entry name" value="N-ALPHA-ACETYLTRANSFERASE"/>
    <property type="match status" value="1"/>
</dbReference>
<gene>
    <name evidence="4" type="ORF">HDF23_001371</name>
</gene>
<dbReference type="Pfam" id="PF00583">
    <property type="entry name" value="Acetyltransf_1"/>
    <property type="match status" value="1"/>
</dbReference>
<keyword evidence="2" id="KW-0012">Acyltransferase</keyword>
<dbReference type="Proteomes" id="UP000541583">
    <property type="component" value="Unassembled WGS sequence"/>
</dbReference>
<evidence type="ECO:0000313" key="5">
    <source>
        <dbReference type="Proteomes" id="UP000541583"/>
    </source>
</evidence>
<evidence type="ECO:0000256" key="2">
    <source>
        <dbReference type="ARBA" id="ARBA00023315"/>
    </source>
</evidence>
<reference evidence="4 5" key="1">
    <citation type="submission" date="2020-08" db="EMBL/GenBank/DDBJ databases">
        <title>Genomic Encyclopedia of Type Strains, Phase IV (KMG-V): Genome sequencing to study the core and pangenomes of soil and plant-associated prokaryotes.</title>
        <authorList>
            <person name="Whitman W."/>
        </authorList>
    </citation>
    <scope>NUCLEOTIDE SEQUENCE [LARGE SCALE GENOMIC DNA]</scope>
    <source>
        <strain evidence="4 5">ANJLi2</strain>
    </source>
</reference>
<proteinExistence type="predicted"/>
<accession>A0ABR6PG48</accession>
<dbReference type="InterPro" id="IPR016181">
    <property type="entry name" value="Acyl_CoA_acyltransferase"/>
</dbReference>
<evidence type="ECO:0000259" key="3">
    <source>
        <dbReference type="PROSITE" id="PS51186"/>
    </source>
</evidence>
<keyword evidence="1" id="KW-0808">Transferase</keyword>
<dbReference type="InterPro" id="IPR000182">
    <property type="entry name" value="GNAT_dom"/>
</dbReference>
<keyword evidence="5" id="KW-1185">Reference proteome</keyword>
<organism evidence="4 5">
    <name type="scientific">Mucilaginibacter lappiensis</name>
    <dbReference type="NCBI Taxonomy" id="354630"/>
    <lineage>
        <taxon>Bacteria</taxon>
        <taxon>Pseudomonadati</taxon>
        <taxon>Bacteroidota</taxon>
        <taxon>Sphingobacteriia</taxon>
        <taxon>Sphingobacteriales</taxon>
        <taxon>Sphingobacteriaceae</taxon>
        <taxon>Mucilaginibacter</taxon>
    </lineage>
</organism>
<dbReference type="SUPFAM" id="SSF55729">
    <property type="entry name" value="Acyl-CoA N-acyltransferases (Nat)"/>
    <property type="match status" value="1"/>
</dbReference>
<evidence type="ECO:0000256" key="1">
    <source>
        <dbReference type="ARBA" id="ARBA00022679"/>
    </source>
</evidence>
<evidence type="ECO:0000313" key="4">
    <source>
        <dbReference type="EMBL" id="MBB6108636.1"/>
    </source>
</evidence>